<dbReference type="PANTHER" id="PTHR34415">
    <property type="entry name" value="INTEGRASE CATALYTIC DOMAIN-CONTAINING PROTEIN"/>
    <property type="match status" value="1"/>
</dbReference>
<name>A0A8W8NX37_MAGGI</name>
<dbReference type="Pfam" id="PF25273">
    <property type="entry name" value="DUF7869"/>
    <property type="match status" value="1"/>
</dbReference>
<keyword evidence="3" id="KW-1185">Reference proteome</keyword>
<organism evidence="2 3">
    <name type="scientific">Magallana gigas</name>
    <name type="common">Pacific oyster</name>
    <name type="synonym">Crassostrea gigas</name>
    <dbReference type="NCBI Taxonomy" id="29159"/>
    <lineage>
        <taxon>Eukaryota</taxon>
        <taxon>Metazoa</taxon>
        <taxon>Spiralia</taxon>
        <taxon>Lophotrochozoa</taxon>
        <taxon>Mollusca</taxon>
        <taxon>Bivalvia</taxon>
        <taxon>Autobranchia</taxon>
        <taxon>Pteriomorphia</taxon>
        <taxon>Ostreida</taxon>
        <taxon>Ostreoidea</taxon>
        <taxon>Ostreidae</taxon>
        <taxon>Magallana</taxon>
    </lineage>
</organism>
<dbReference type="AlphaFoldDB" id="A0A8W8NX37"/>
<feature type="domain" description="DUF7869" evidence="1">
    <location>
        <begin position="15"/>
        <end position="200"/>
    </location>
</feature>
<dbReference type="PANTHER" id="PTHR34415:SF1">
    <property type="entry name" value="INTEGRASE CATALYTIC DOMAIN-CONTAINING PROTEIN"/>
    <property type="match status" value="1"/>
</dbReference>
<protein>
    <recommendedName>
        <fullName evidence="1">DUF7869 domain-containing protein</fullName>
    </recommendedName>
</protein>
<reference evidence="2" key="1">
    <citation type="submission" date="2022-08" db="UniProtKB">
        <authorList>
            <consortium name="EnsemblMetazoa"/>
        </authorList>
    </citation>
    <scope>IDENTIFICATION</scope>
    <source>
        <strain evidence="2">05x7-T-G4-1.051#20</strain>
    </source>
</reference>
<evidence type="ECO:0000313" key="3">
    <source>
        <dbReference type="Proteomes" id="UP000005408"/>
    </source>
</evidence>
<evidence type="ECO:0000259" key="1">
    <source>
        <dbReference type="Pfam" id="PF25273"/>
    </source>
</evidence>
<accession>A0A8W8NX37</accession>
<proteinExistence type="predicted"/>
<dbReference type="InterPro" id="IPR057191">
    <property type="entry name" value="DUF7869"/>
</dbReference>
<dbReference type="EnsemblMetazoa" id="G7162.1">
    <property type="protein sequence ID" value="G7162.1:cds"/>
    <property type="gene ID" value="G7162"/>
</dbReference>
<sequence length="287" mass="32715">MHNKLSHCFFKTPRKCQCFGICCEGSGTQIFYLVDEAQHSNKGANTVTSMLHHHFMYHGLGETDVKLHMDNCSGQNKNYTVIGYGMWRVMTGLHESVEFSMMEAGHTKFNPDWHFGLWKVKWRHSNVKTLAEIAASVLKSSRNGHNVPQLVDDPVAPLFFYDWATFFKRIFKPIPSLKSYHHFRMDKDHPGIVFVREYATSQEVSVYILKPGAAVDPTVLPLVIPPSGLDAHRQWYLFNEVAPYCVNKESCPKPTMPKPLVKIDSPSLARKCSKCKLTGHNKTTCRI</sequence>
<evidence type="ECO:0000313" key="2">
    <source>
        <dbReference type="EnsemblMetazoa" id="G7162.1:cds"/>
    </source>
</evidence>
<dbReference type="Proteomes" id="UP000005408">
    <property type="component" value="Unassembled WGS sequence"/>
</dbReference>